<dbReference type="EMBL" id="RKHY01000001">
    <property type="protein sequence ID" value="ROS40248.1"/>
    <property type="molecule type" value="Genomic_DNA"/>
</dbReference>
<organism evidence="2 3">
    <name type="scientific">Amycolatopsis thermoflava</name>
    <dbReference type="NCBI Taxonomy" id="84480"/>
    <lineage>
        <taxon>Bacteria</taxon>
        <taxon>Bacillati</taxon>
        <taxon>Actinomycetota</taxon>
        <taxon>Actinomycetes</taxon>
        <taxon>Pseudonocardiales</taxon>
        <taxon>Pseudonocardiaceae</taxon>
        <taxon>Amycolatopsis</taxon>
        <taxon>Amycolatopsis methanolica group</taxon>
    </lineage>
</organism>
<comment type="caution">
    <text evidence="2">The sequence shown here is derived from an EMBL/GenBank/DDBJ whole genome shotgun (WGS) entry which is preliminary data.</text>
</comment>
<dbReference type="GeneID" id="301843978"/>
<feature type="domain" description="VOC" evidence="1">
    <location>
        <begin position="3"/>
        <end position="118"/>
    </location>
</feature>
<gene>
    <name evidence="2" type="ORF">EDD35_2578</name>
</gene>
<reference evidence="2 3" key="1">
    <citation type="submission" date="2018-11" db="EMBL/GenBank/DDBJ databases">
        <title>Sequencing the genomes of 1000 actinobacteria strains.</title>
        <authorList>
            <person name="Klenk H.-P."/>
        </authorList>
    </citation>
    <scope>NUCLEOTIDE SEQUENCE [LARGE SCALE GENOMIC DNA]</scope>
    <source>
        <strain evidence="2 3">DSM 44348</strain>
    </source>
</reference>
<evidence type="ECO:0000313" key="3">
    <source>
        <dbReference type="Proteomes" id="UP000274843"/>
    </source>
</evidence>
<dbReference type="PANTHER" id="PTHR35908">
    <property type="entry name" value="HYPOTHETICAL FUSION PROTEIN"/>
    <property type="match status" value="1"/>
</dbReference>
<dbReference type="GO" id="GO:0051213">
    <property type="term" value="F:dioxygenase activity"/>
    <property type="evidence" value="ECO:0007669"/>
    <property type="project" value="UniProtKB-KW"/>
</dbReference>
<protein>
    <submittedName>
        <fullName evidence="2">Glyoxalase/bleomycin resistance protein/dioxygenase superfamily protein</fullName>
    </submittedName>
</protein>
<dbReference type="Pfam" id="PF18029">
    <property type="entry name" value="Glyoxalase_6"/>
    <property type="match status" value="1"/>
</dbReference>
<dbReference type="PROSITE" id="PS51819">
    <property type="entry name" value="VOC"/>
    <property type="match status" value="1"/>
</dbReference>
<evidence type="ECO:0000313" key="2">
    <source>
        <dbReference type="EMBL" id="ROS40248.1"/>
    </source>
</evidence>
<accession>A0A3N2GUC5</accession>
<dbReference type="CDD" id="cd06587">
    <property type="entry name" value="VOC"/>
    <property type="match status" value="1"/>
</dbReference>
<proteinExistence type="predicted"/>
<keyword evidence="3" id="KW-1185">Reference proteome</keyword>
<dbReference type="SUPFAM" id="SSF54593">
    <property type="entry name" value="Glyoxalase/Bleomycin resistance protein/Dihydroxybiphenyl dioxygenase"/>
    <property type="match status" value="1"/>
</dbReference>
<dbReference type="PANTHER" id="PTHR35908:SF1">
    <property type="entry name" value="CONSERVED PROTEIN"/>
    <property type="match status" value="1"/>
</dbReference>
<keyword evidence="2" id="KW-0560">Oxidoreductase</keyword>
<dbReference type="Proteomes" id="UP000274843">
    <property type="component" value="Unassembled WGS sequence"/>
</dbReference>
<dbReference type="Gene3D" id="3.10.180.10">
    <property type="entry name" value="2,3-Dihydroxybiphenyl 1,2-Dioxygenase, domain 1"/>
    <property type="match status" value="1"/>
</dbReference>
<name>A0A3N2GUC5_9PSEU</name>
<dbReference type="InterPro" id="IPR029068">
    <property type="entry name" value="Glyas_Bleomycin-R_OHBP_Dase"/>
</dbReference>
<dbReference type="AlphaFoldDB" id="A0A3N2GUC5"/>
<dbReference type="RefSeq" id="WP_123683924.1">
    <property type="nucleotide sequence ID" value="NZ_RKHY01000001.1"/>
</dbReference>
<dbReference type="InterPro" id="IPR041581">
    <property type="entry name" value="Glyoxalase_6"/>
</dbReference>
<dbReference type="InterPro" id="IPR037523">
    <property type="entry name" value="VOC_core"/>
</dbReference>
<evidence type="ECO:0000259" key="1">
    <source>
        <dbReference type="PROSITE" id="PS51819"/>
    </source>
</evidence>
<keyword evidence="2" id="KW-0223">Dioxygenase</keyword>
<sequence>MLRLGIPVLGVDDLARAEAFWTEALGLHVTSEWGNANWRTLSGDDGPVLGLMRSETPVQRHPRIHLDLFVESADEQAAEVARLVGLGASKVEWDRYPEDPDFVVLADPEGNVFCIVDLGHDAAS</sequence>